<sequence length="488" mass="52974">MTGTEKATAAAGADATGNQLSAELSSRYFRPGGVVRGVVNLHTDREKADASTEIAYVVAQIHAHVTVDSNLLTVPVVPLLSPRSASQIERERAGSGAGAAVPQDAFFFEKMSGALPDVRTFSGDTGTCIYQSVPTTLLSDINIAPTQQELEATSSPSDAGAVKGKDETAKRCRREFALALPEVACPTFRGTAARVFYVLSITAQGAKEGSTPFSVHLPFEVYASEYFFQPTTLESADEYAAMHGNDGKGASPSSSVRGDRSLKRSNLRKERSISVGVIPVGVRKGNEIPFELRPSLMHGRVETEAMQRAQTSIFTIGKDSSHLVRFLLTKQFFQPGEILLGVFDFSRAVIPCYEVAATLCLEETLSSMSLDPSRVVHSREFGSFHEYTGSVLHTNVRFCIPQDALPSIRTDLVCFQWVIRFEFTAGVVPDPAASGDDVTANNNNVAQRQTFRWQVPIVVRPASATERSQYANVPHKLFSGSRRTINLE</sequence>
<dbReference type="HOGENOM" id="CLU_568018_0_0_1"/>
<organism evidence="2 3">
    <name type="scientific">Globisporangium ultimum (strain ATCC 200006 / CBS 805.95 / DAOM BR144)</name>
    <name type="common">Pythium ultimum</name>
    <dbReference type="NCBI Taxonomy" id="431595"/>
    <lineage>
        <taxon>Eukaryota</taxon>
        <taxon>Sar</taxon>
        <taxon>Stramenopiles</taxon>
        <taxon>Oomycota</taxon>
        <taxon>Peronosporomycetes</taxon>
        <taxon>Pythiales</taxon>
        <taxon>Pythiaceae</taxon>
        <taxon>Globisporangium</taxon>
    </lineage>
</organism>
<dbReference type="EMBL" id="GL376617">
    <property type="status" value="NOT_ANNOTATED_CDS"/>
    <property type="molecule type" value="Genomic_DNA"/>
</dbReference>
<reference evidence="2" key="3">
    <citation type="submission" date="2015-02" db="UniProtKB">
        <authorList>
            <consortium name="EnsemblProtists"/>
        </authorList>
    </citation>
    <scope>IDENTIFICATION</scope>
    <source>
        <strain evidence="2">DAOM BR144</strain>
    </source>
</reference>
<feature type="compositionally biased region" description="Basic and acidic residues" evidence="1">
    <location>
        <begin position="257"/>
        <end position="267"/>
    </location>
</feature>
<dbReference type="VEuPathDB" id="FungiDB:PYU1_G007919"/>
<dbReference type="Pfam" id="PF08737">
    <property type="entry name" value="Rgp1"/>
    <property type="match status" value="1"/>
</dbReference>
<dbReference type="STRING" id="431595.K3WSJ1"/>
<evidence type="ECO:0000313" key="3">
    <source>
        <dbReference type="Proteomes" id="UP000019132"/>
    </source>
</evidence>
<dbReference type="PANTHER" id="PTHR12507">
    <property type="entry name" value="REDUCED GROWTH PHENOTYPE 1 RGP1, YEAST -RELATED"/>
    <property type="match status" value="1"/>
</dbReference>
<proteinExistence type="predicted"/>
<dbReference type="OMA" id="ASIPCYE"/>
<keyword evidence="3" id="KW-1185">Reference proteome</keyword>
<dbReference type="eggNOG" id="ENOG502QWE6">
    <property type="taxonomic scope" value="Eukaryota"/>
</dbReference>
<dbReference type="Proteomes" id="UP000019132">
    <property type="component" value="Unassembled WGS sequence"/>
</dbReference>
<reference evidence="3" key="1">
    <citation type="journal article" date="2010" name="Genome Biol.">
        <title>Genome sequence of the necrotrophic plant pathogen Pythium ultimum reveals original pathogenicity mechanisms and effector repertoire.</title>
        <authorList>
            <person name="Levesque C.A."/>
            <person name="Brouwer H."/>
            <person name="Cano L."/>
            <person name="Hamilton J.P."/>
            <person name="Holt C."/>
            <person name="Huitema E."/>
            <person name="Raffaele S."/>
            <person name="Robideau G.P."/>
            <person name="Thines M."/>
            <person name="Win J."/>
            <person name="Zerillo M.M."/>
            <person name="Beakes G.W."/>
            <person name="Boore J.L."/>
            <person name="Busam D."/>
            <person name="Dumas B."/>
            <person name="Ferriera S."/>
            <person name="Fuerstenberg S.I."/>
            <person name="Gachon C.M."/>
            <person name="Gaulin E."/>
            <person name="Govers F."/>
            <person name="Grenville-Briggs L."/>
            <person name="Horner N."/>
            <person name="Hostetler J."/>
            <person name="Jiang R.H."/>
            <person name="Johnson J."/>
            <person name="Krajaejun T."/>
            <person name="Lin H."/>
            <person name="Meijer H.J."/>
            <person name="Moore B."/>
            <person name="Morris P."/>
            <person name="Phuntmart V."/>
            <person name="Puiu D."/>
            <person name="Shetty J."/>
            <person name="Stajich J.E."/>
            <person name="Tripathy S."/>
            <person name="Wawra S."/>
            <person name="van West P."/>
            <person name="Whitty B.R."/>
            <person name="Coutinho P.M."/>
            <person name="Henrissat B."/>
            <person name="Martin F."/>
            <person name="Thomas P.D."/>
            <person name="Tyler B.M."/>
            <person name="De Vries R.P."/>
            <person name="Kamoun S."/>
            <person name="Yandell M."/>
            <person name="Tisserat N."/>
            <person name="Buell C.R."/>
        </authorList>
    </citation>
    <scope>NUCLEOTIDE SEQUENCE</scope>
    <source>
        <strain evidence="3">DAOM:BR144</strain>
    </source>
</reference>
<name>K3WSJ1_GLOUD</name>
<feature type="region of interest" description="Disordered" evidence="1">
    <location>
        <begin position="242"/>
        <end position="267"/>
    </location>
</feature>
<dbReference type="InterPro" id="IPR014848">
    <property type="entry name" value="Rgp1"/>
</dbReference>
<dbReference type="InParanoid" id="K3WSJ1"/>
<protein>
    <submittedName>
        <fullName evidence="2">Uncharacterized protein</fullName>
    </submittedName>
</protein>
<evidence type="ECO:0000313" key="2">
    <source>
        <dbReference type="EnsemblProtists" id="PYU1_T007935"/>
    </source>
</evidence>
<dbReference type="AlphaFoldDB" id="K3WSJ1"/>
<accession>K3WSJ1</accession>
<evidence type="ECO:0000256" key="1">
    <source>
        <dbReference type="SAM" id="MobiDB-lite"/>
    </source>
</evidence>
<reference evidence="3" key="2">
    <citation type="submission" date="2010-04" db="EMBL/GenBank/DDBJ databases">
        <authorList>
            <person name="Buell R."/>
            <person name="Hamilton J."/>
            <person name="Hostetler J."/>
        </authorList>
    </citation>
    <scope>NUCLEOTIDE SEQUENCE [LARGE SCALE GENOMIC DNA]</scope>
    <source>
        <strain evidence="3">DAOM:BR144</strain>
    </source>
</reference>
<dbReference type="EnsemblProtists" id="PYU1_T007935">
    <property type="protein sequence ID" value="PYU1_T007935"/>
    <property type="gene ID" value="PYU1_G007919"/>
</dbReference>